<feature type="compositionally biased region" description="Basic and acidic residues" evidence="1">
    <location>
        <begin position="64"/>
        <end position="80"/>
    </location>
</feature>
<dbReference type="OrthoDB" id="5418203at2759"/>
<dbReference type="Proteomes" id="UP001138500">
    <property type="component" value="Unassembled WGS sequence"/>
</dbReference>
<feature type="compositionally biased region" description="Basic and acidic residues" evidence="1">
    <location>
        <begin position="163"/>
        <end position="207"/>
    </location>
</feature>
<dbReference type="AlphaFoldDB" id="A0A9W7W7Q6"/>
<accession>A0A9W7W7Q6</accession>
<evidence type="ECO:0000256" key="1">
    <source>
        <dbReference type="SAM" id="MobiDB-lite"/>
    </source>
</evidence>
<organism evidence="2 3">
    <name type="scientific">Teratosphaeria destructans</name>
    <dbReference type="NCBI Taxonomy" id="418781"/>
    <lineage>
        <taxon>Eukaryota</taxon>
        <taxon>Fungi</taxon>
        <taxon>Dikarya</taxon>
        <taxon>Ascomycota</taxon>
        <taxon>Pezizomycotina</taxon>
        <taxon>Dothideomycetes</taxon>
        <taxon>Dothideomycetidae</taxon>
        <taxon>Mycosphaerellales</taxon>
        <taxon>Teratosphaeriaceae</taxon>
        <taxon>Teratosphaeria</taxon>
    </lineage>
</organism>
<gene>
    <name evidence="2" type="ORF">Tdes44962_MAKER06559</name>
</gene>
<sequence length="207" mass="23489">MSICLCLTPWYAERAVWNKHMMTQTSADSLTSSLDKLRLSGKRKLNQKRRPEPLDSWEDDDGTEDRGPHAAEDHVTEERPTSSSDYPEPPPPTPATPSFSSGKTIRGSPYRTYPPYGLDGSFDETDGTQPSYVSRDGHENRPEKSTAVASRLIAAGIGQKAPRRTEDQRKYDQAVKVQEKRRRDQAKAEEERQKLDQERAKKAIWDD</sequence>
<evidence type="ECO:0000313" key="2">
    <source>
        <dbReference type="EMBL" id="KAH9845525.1"/>
    </source>
</evidence>
<proteinExistence type="predicted"/>
<dbReference type="EMBL" id="RIBY02000047">
    <property type="protein sequence ID" value="KAH9845525.1"/>
    <property type="molecule type" value="Genomic_DNA"/>
</dbReference>
<feature type="compositionally biased region" description="Basic and acidic residues" evidence="1">
    <location>
        <begin position="135"/>
        <end position="144"/>
    </location>
</feature>
<feature type="compositionally biased region" description="Basic residues" evidence="1">
    <location>
        <begin position="39"/>
        <end position="48"/>
    </location>
</feature>
<comment type="caution">
    <text evidence="2">The sequence shown here is derived from an EMBL/GenBank/DDBJ whole genome shotgun (WGS) entry which is preliminary data.</text>
</comment>
<keyword evidence="3" id="KW-1185">Reference proteome</keyword>
<evidence type="ECO:0000313" key="3">
    <source>
        <dbReference type="Proteomes" id="UP001138500"/>
    </source>
</evidence>
<reference evidence="2 3" key="1">
    <citation type="journal article" date="2018" name="IMA Fungus">
        <title>IMA Genome-F 10: Nine draft genome sequences of Claviceps purpurea s.lat., including C. arundinis, C. humidiphila, and C. cf. spartinae, pseudomolecules for the pitch canker pathogen Fusarium circinatum, draft genome of Davidsoniella eucalypti, Grosmannia galeiformis, Quambalaria eucalypti, and Teratosphaeria destructans.</title>
        <authorList>
            <person name="Wingfield B.D."/>
            <person name="Liu M."/>
            <person name="Nguyen H.D."/>
            <person name="Lane F.A."/>
            <person name="Morgan S.W."/>
            <person name="De Vos L."/>
            <person name="Wilken P.M."/>
            <person name="Duong T.A."/>
            <person name="Aylward J."/>
            <person name="Coetzee M.P."/>
            <person name="Dadej K."/>
            <person name="De Beer Z.W."/>
            <person name="Findlay W."/>
            <person name="Havenga M."/>
            <person name="Kolarik M."/>
            <person name="Menzies J.G."/>
            <person name="Naidoo K."/>
            <person name="Pochopski O."/>
            <person name="Shoukouhi P."/>
            <person name="Santana Q.C."/>
            <person name="Seifert K.A."/>
            <person name="Soal N."/>
            <person name="Steenkamp E.T."/>
            <person name="Tatham C.T."/>
            <person name="van der Nest M.A."/>
            <person name="Wingfield M.J."/>
        </authorList>
    </citation>
    <scope>NUCLEOTIDE SEQUENCE [LARGE SCALE GENOMIC DNA]</scope>
    <source>
        <strain evidence="2">CMW44962</strain>
    </source>
</reference>
<name>A0A9W7W7Q6_9PEZI</name>
<reference evidence="2 3" key="2">
    <citation type="journal article" date="2021" name="Curr. Genet.">
        <title>Genetic response to nitrogen starvation in the aggressive Eucalyptus foliar pathogen Teratosphaeria destructans.</title>
        <authorList>
            <person name="Havenga M."/>
            <person name="Wingfield B.D."/>
            <person name="Wingfield M.J."/>
            <person name="Dreyer L.L."/>
            <person name="Roets F."/>
            <person name="Aylward J."/>
        </authorList>
    </citation>
    <scope>NUCLEOTIDE SEQUENCE [LARGE SCALE GENOMIC DNA]</scope>
    <source>
        <strain evidence="2">CMW44962</strain>
    </source>
</reference>
<feature type="region of interest" description="Disordered" evidence="1">
    <location>
        <begin position="39"/>
        <end position="207"/>
    </location>
</feature>
<protein>
    <submittedName>
        <fullName evidence="2">Uncharacterized protein</fullName>
    </submittedName>
</protein>